<sequence>MLDSFRSEESECVTYSRPYYSSPTVVVVRHDSPLFKNVSGLNKSRIAIEAGFLTEKLVRAHYPEVQRLLFQDTDMALQAVLDKRADAYIGNLHVTNQFIAQHPELAVVAQAPLLMESLHLGISKHNSRLGVRFDTAIQALSIEERSALEQRWLSDNNLNFQGHSGFLLRPDERDWLASLPPLKLSVIPKWIPFSYSDGDGKLTGLIGDYMNVFKDKLGLAYQYRVDQSWPELLQGLLHQDADIAVIPTRIIKRISGWQISQPIASFPVVIAMSRASSTFGGFAELVGKHLVVTDSLLVADLRARIPDIRTTVVSGPKEGLAMVASGRGDAYIGNLAVISRLINEQFDDSLHIVAPTPFRDELAVAVREPYTPLLPLINRVLASMSDKEKQQIRNSWLALNYSEGIPWHKLIRTLIPIGIGIVLFILILSVAYWRLRQEIVRRRQVEAALAMAKAKAESAATQKGEFLATMSHEIRTPMNGIVGMAEQLTFTELTLEQRQMVEIINRGAQGLHALIDNVLDYAKLEAGKMQLEQTPFLLRELIDSVLTMTVSEVHRKGLRVYLWADAGVAARVSGDALRLRQILFNFVSNAIKFTERGFIEISVQLLAQGEGQQQLRFGVRDSGIGMTPEARDRIFNAFEQAESSTTRSYGGSGLGLSICQTLANLMGGEIRLESAPGLGTFITLTVTLPVLAQREPDLRLNGLQASIELHDDKLCHTLLLHLDALGVTRTSPPDNAQLRFSDHDLAAEGVIRVLPLATPLGYRSDEKGYILNSNPMTWHAVREVCYRQLALSDEIVTQAIQKSAECEPMLPCRVLLVEDNPLNQQLVIRQLGQLKLNCELAEHGQQALEMVAQYPYDLVLCDCQMPVMDGYEFTRRVRAGEDKKRLLIIAMTANVMPEQAERCFAAGMDDLLGKPVLLDGLRQMLQKWRILPSPSLIDVAAMAAFFGQGDKLRQMFPLFRQELEQAMGLQPQDDKALANWVHRQAGTVSMMMAPQLAEEAWRLEEKIRQFGSSACTDELTRFRAQLQQIIGELMRLSEQYEESVVVEGKLE</sequence>
<dbReference type="Gene3D" id="3.40.190.10">
    <property type="entry name" value="Periplasmic binding protein-like II"/>
    <property type="match status" value="4"/>
</dbReference>
<dbReference type="EMBL" id="AGWU01000024">
    <property type="protein sequence ID" value="EKB17617.1"/>
    <property type="molecule type" value="Genomic_DNA"/>
</dbReference>
<dbReference type="Pfam" id="PF00072">
    <property type="entry name" value="Response_reg"/>
    <property type="match status" value="1"/>
</dbReference>
<evidence type="ECO:0000256" key="1">
    <source>
        <dbReference type="ARBA" id="ARBA00000085"/>
    </source>
</evidence>
<dbReference type="FunFam" id="3.30.565.10:FF:000010">
    <property type="entry name" value="Sensor histidine kinase RcsC"/>
    <property type="match status" value="1"/>
</dbReference>
<dbReference type="PANTHER" id="PTHR45339">
    <property type="entry name" value="HYBRID SIGNAL TRANSDUCTION HISTIDINE KINASE J"/>
    <property type="match status" value="1"/>
</dbReference>
<dbReference type="PRINTS" id="PR00344">
    <property type="entry name" value="BCTRLSENSOR"/>
</dbReference>
<dbReference type="SUPFAM" id="SSF53850">
    <property type="entry name" value="Periplasmic binding protein-like II"/>
    <property type="match status" value="2"/>
</dbReference>
<feature type="domain" description="Response regulatory" evidence="8">
    <location>
        <begin position="813"/>
        <end position="929"/>
    </location>
</feature>
<keyword evidence="3 5" id="KW-0597">Phosphoprotein</keyword>
<dbReference type="Gene3D" id="1.20.120.160">
    <property type="entry name" value="HPT domain"/>
    <property type="match status" value="1"/>
</dbReference>
<feature type="domain" description="Histidine kinase" evidence="7">
    <location>
        <begin position="469"/>
        <end position="690"/>
    </location>
</feature>
<name>K1INY9_AERVE</name>
<dbReference type="InterPro" id="IPR005467">
    <property type="entry name" value="His_kinase_dom"/>
</dbReference>
<dbReference type="SMART" id="SM00388">
    <property type="entry name" value="HisKA"/>
    <property type="match status" value="1"/>
</dbReference>
<keyword evidence="4" id="KW-0902">Two-component regulatory system</keyword>
<dbReference type="InterPro" id="IPR036097">
    <property type="entry name" value="HisK_dim/P_sf"/>
</dbReference>
<dbReference type="PROSITE" id="PS50109">
    <property type="entry name" value="HIS_KIN"/>
    <property type="match status" value="1"/>
</dbReference>
<evidence type="ECO:0000256" key="3">
    <source>
        <dbReference type="ARBA" id="ARBA00022553"/>
    </source>
</evidence>
<evidence type="ECO:0000256" key="5">
    <source>
        <dbReference type="PROSITE-ProRule" id="PRU00169"/>
    </source>
</evidence>
<dbReference type="InterPro" id="IPR001638">
    <property type="entry name" value="Solute-binding_3/MltF_N"/>
</dbReference>
<dbReference type="SMART" id="SM00448">
    <property type="entry name" value="REC"/>
    <property type="match status" value="1"/>
</dbReference>
<dbReference type="InterPro" id="IPR036641">
    <property type="entry name" value="HPT_dom_sf"/>
</dbReference>
<dbReference type="CDD" id="cd16922">
    <property type="entry name" value="HATPase_EvgS-ArcB-TorS-like"/>
    <property type="match status" value="1"/>
</dbReference>
<dbReference type="GO" id="GO:0000155">
    <property type="term" value="F:phosphorelay sensor kinase activity"/>
    <property type="evidence" value="ECO:0007669"/>
    <property type="project" value="InterPro"/>
</dbReference>
<dbReference type="GO" id="GO:0005524">
    <property type="term" value="F:ATP binding"/>
    <property type="evidence" value="ECO:0007669"/>
    <property type="project" value="UniProtKB-KW"/>
</dbReference>
<dbReference type="HOGENOM" id="CLU_000445_37_0_6"/>
<dbReference type="Gene3D" id="3.40.50.2300">
    <property type="match status" value="1"/>
</dbReference>
<dbReference type="SUPFAM" id="SSF47384">
    <property type="entry name" value="Homodimeric domain of signal transducing histidine kinase"/>
    <property type="match status" value="1"/>
</dbReference>
<reference evidence="9 10" key="1">
    <citation type="submission" date="2012-06" db="EMBL/GenBank/DDBJ databases">
        <title>The Genome Sequence of Aeromonas veronii AMC34.</title>
        <authorList>
            <consortium name="The Broad Institute Genome Sequencing Platform"/>
            <person name="Earl A."/>
            <person name="Ward D."/>
            <person name="Feldgarden M."/>
            <person name="Gevers D."/>
            <person name="Graf J."/>
            <person name="Tomasi A."/>
            <person name="Horneman A."/>
            <person name="Walker B."/>
            <person name="Young S.K."/>
            <person name="Zeng Q."/>
            <person name="Gargeya S."/>
            <person name="Fitzgerald M."/>
            <person name="Haas B."/>
            <person name="Abouelleil A."/>
            <person name="Alvarado L."/>
            <person name="Arachchi H.M."/>
            <person name="Berlin A.M."/>
            <person name="Chapman S.B."/>
            <person name="Goldberg J."/>
            <person name="Griggs A."/>
            <person name="Gujja S."/>
            <person name="Hansen M."/>
            <person name="Howarth C."/>
            <person name="Imamovic A."/>
            <person name="Larimer J."/>
            <person name="McCowan C."/>
            <person name="Montmayeur A."/>
            <person name="Murphy C."/>
            <person name="Neiman D."/>
            <person name="Pearson M."/>
            <person name="Priest M."/>
            <person name="Roberts A."/>
            <person name="Saif S."/>
            <person name="Shea T."/>
            <person name="Sisk P."/>
            <person name="Sykes S."/>
            <person name="Wortman J."/>
            <person name="Nusbaum C."/>
            <person name="Birren B."/>
        </authorList>
    </citation>
    <scope>NUCLEOTIDE SEQUENCE [LARGE SCALE GENOMIC DNA]</scope>
    <source>
        <strain evidence="9 10">AMC34</strain>
    </source>
</reference>
<evidence type="ECO:0000256" key="6">
    <source>
        <dbReference type="SAM" id="Phobius"/>
    </source>
</evidence>
<evidence type="ECO:0000259" key="7">
    <source>
        <dbReference type="PROSITE" id="PS50109"/>
    </source>
</evidence>
<keyword evidence="6" id="KW-0812">Transmembrane</keyword>
<dbReference type="CDD" id="cd01007">
    <property type="entry name" value="PBP2_BvgS_HisK_like"/>
    <property type="match status" value="2"/>
</dbReference>
<dbReference type="PATRIC" id="fig|1073383.3.peg.3840"/>
<dbReference type="SUPFAM" id="SSF47226">
    <property type="entry name" value="Histidine-containing phosphotransfer domain, HPT domain"/>
    <property type="match status" value="1"/>
</dbReference>
<dbReference type="CDD" id="cd00082">
    <property type="entry name" value="HisKA"/>
    <property type="match status" value="1"/>
</dbReference>
<dbReference type="Gene3D" id="3.30.565.10">
    <property type="entry name" value="Histidine kinase-like ATPase, C-terminal domain"/>
    <property type="match status" value="1"/>
</dbReference>
<dbReference type="EC" id="2.7.13.3" evidence="2"/>
<dbReference type="GO" id="GO:0005886">
    <property type="term" value="C:plasma membrane"/>
    <property type="evidence" value="ECO:0007669"/>
    <property type="project" value="UniProtKB-SubCell"/>
</dbReference>
<dbReference type="SMART" id="SM00062">
    <property type="entry name" value="PBPb"/>
    <property type="match status" value="1"/>
</dbReference>
<dbReference type="Gene3D" id="1.10.287.130">
    <property type="match status" value="1"/>
</dbReference>
<dbReference type="PROSITE" id="PS50110">
    <property type="entry name" value="RESPONSE_REGULATORY"/>
    <property type="match status" value="1"/>
</dbReference>
<dbReference type="InterPro" id="IPR003594">
    <property type="entry name" value="HATPase_dom"/>
</dbReference>
<dbReference type="InterPro" id="IPR036890">
    <property type="entry name" value="HATPase_C_sf"/>
</dbReference>
<comment type="catalytic activity">
    <reaction evidence="1">
        <text>ATP + protein L-histidine = ADP + protein N-phospho-L-histidine.</text>
        <dbReference type="EC" id="2.7.13.3"/>
    </reaction>
</comment>
<dbReference type="SMART" id="SM00387">
    <property type="entry name" value="HATPase_c"/>
    <property type="match status" value="1"/>
</dbReference>
<dbReference type="Pfam" id="PF00497">
    <property type="entry name" value="SBP_bac_3"/>
    <property type="match status" value="1"/>
</dbReference>
<protein>
    <recommendedName>
        <fullName evidence="2">histidine kinase</fullName>
        <ecNumber evidence="2">2.7.13.3</ecNumber>
    </recommendedName>
</protein>
<dbReference type="Pfam" id="PF00512">
    <property type="entry name" value="HisKA"/>
    <property type="match status" value="1"/>
</dbReference>
<comment type="caution">
    <text evidence="9">The sequence shown here is derived from an EMBL/GenBank/DDBJ whole genome shotgun (WGS) entry which is preliminary data.</text>
</comment>
<gene>
    <name evidence="9" type="ORF">HMPREF1168_03844</name>
</gene>
<evidence type="ECO:0000256" key="4">
    <source>
        <dbReference type="ARBA" id="ARBA00023012"/>
    </source>
</evidence>
<evidence type="ECO:0000259" key="8">
    <source>
        <dbReference type="PROSITE" id="PS50110"/>
    </source>
</evidence>
<evidence type="ECO:0000313" key="9">
    <source>
        <dbReference type="EMBL" id="EKB17617.1"/>
    </source>
</evidence>
<accession>K1INY9</accession>
<keyword evidence="6" id="KW-1133">Transmembrane helix</keyword>
<evidence type="ECO:0000256" key="2">
    <source>
        <dbReference type="ARBA" id="ARBA00012438"/>
    </source>
</evidence>
<dbReference type="PANTHER" id="PTHR45339:SF5">
    <property type="entry name" value="HISTIDINE KINASE"/>
    <property type="match status" value="1"/>
</dbReference>
<dbReference type="AlphaFoldDB" id="K1INY9"/>
<dbReference type="SUPFAM" id="SSF52172">
    <property type="entry name" value="CheY-like"/>
    <property type="match status" value="1"/>
</dbReference>
<evidence type="ECO:0000313" key="10">
    <source>
        <dbReference type="Proteomes" id="UP000006087"/>
    </source>
</evidence>
<keyword evidence="6" id="KW-0472">Membrane</keyword>
<dbReference type="Proteomes" id="UP000006087">
    <property type="component" value="Unassembled WGS sequence"/>
</dbReference>
<dbReference type="CDD" id="cd17546">
    <property type="entry name" value="REC_hyHK_CKI1_RcsC-like"/>
    <property type="match status" value="1"/>
</dbReference>
<dbReference type="InterPro" id="IPR001789">
    <property type="entry name" value="Sig_transdc_resp-reg_receiver"/>
</dbReference>
<dbReference type="InterPro" id="IPR004358">
    <property type="entry name" value="Sig_transdc_His_kin-like_C"/>
</dbReference>
<dbReference type="InterPro" id="IPR003661">
    <property type="entry name" value="HisK_dim/P_dom"/>
</dbReference>
<dbReference type="InterPro" id="IPR011006">
    <property type="entry name" value="CheY-like_superfamily"/>
</dbReference>
<feature type="modified residue" description="4-aspartylphosphate" evidence="5">
    <location>
        <position position="862"/>
    </location>
</feature>
<dbReference type="SUPFAM" id="SSF55874">
    <property type="entry name" value="ATPase domain of HSP90 chaperone/DNA topoisomerase II/histidine kinase"/>
    <property type="match status" value="1"/>
</dbReference>
<proteinExistence type="predicted"/>
<dbReference type="Pfam" id="PF02518">
    <property type="entry name" value="HATPase_c"/>
    <property type="match status" value="1"/>
</dbReference>
<organism evidence="9 10">
    <name type="scientific">Aeromonas veronii AMC34</name>
    <dbReference type="NCBI Taxonomy" id="1073383"/>
    <lineage>
        <taxon>Bacteria</taxon>
        <taxon>Pseudomonadati</taxon>
        <taxon>Pseudomonadota</taxon>
        <taxon>Gammaproteobacteria</taxon>
        <taxon>Aeromonadales</taxon>
        <taxon>Aeromonadaceae</taxon>
        <taxon>Aeromonas</taxon>
    </lineage>
</organism>
<feature type="transmembrane region" description="Helical" evidence="6">
    <location>
        <begin position="414"/>
        <end position="433"/>
    </location>
</feature>